<keyword evidence="4" id="KW-1185">Reference proteome</keyword>
<gene>
    <name evidence="3" type="ORF">A4R43_22655</name>
</gene>
<organism evidence="3 4">
    <name type="scientific">Amycolatopsis albispora</name>
    <dbReference type="NCBI Taxonomy" id="1804986"/>
    <lineage>
        <taxon>Bacteria</taxon>
        <taxon>Bacillati</taxon>
        <taxon>Actinomycetota</taxon>
        <taxon>Actinomycetes</taxon>
        <taxon>Pseudonocardiales</taxon>
        <taxon>Pseudonocardiaceae</taxon>
        <taxon>Amycolatopsis</taxon>
    </lineage>
</organism>
<reference evidence="3 4" key="1">
    <citation type="submission" date="2016-04" db="EMBL/GenBank/DDBJ databases">
        <title>Complete genome sequence and analysis of deep-sea sediment isolate, Amycolatopsis sp. WP1.</title>
        <authorList>
            <person name="Wang H."/>
            <person name="Chen S."/>
            <person name="Wu Q."/>
        </authorList>
    </citation>
    <scope>NUCLEOTIDE SEQUENCE [LARGE SCALE GENOMIC DNA]</scope>
    <source>
        <strain evidence="3 4">WP1</strain>
    </source>
</reference>
<feature type="transmembrane region" description="Helical" evidence="2">
    <location>
        <begin position="20"/>
        <end position="43"/>
    </location>
</feature>
<keyword evidence="2" id="KW-1133">Transmembrane helix</keyword>
<protein>
    <submittedName>
        <fullName evidence="3">Uncharacterized protein</fullName>
    </submittedName>
</protein>
<name>A0A344LA75_9PSEU</name>
<dbReference type="Pfam" id="PF13414">
    <property type="entry name" value="TPR_11"/>
    <property type="match status" value="1"/>
</dbReference>
<feature type="transmembrane region" description="Helical" evidence="2">
    <location>
        <begin position="55"/>
        <end position="76"/>
    </location>
</feature>
<dbReference type="SUPFAM" id="SSF48452">
    <property type="entry name" value="TPR-like"/>
    <property type="match status" value="1"/>
</dbReference>
<sequence length="799" mass="90201">MPVRRRPEFEPAELPKARMIRWWVFSGVAALLAVAFLLLPYWITIPAEAPVGASVTMTVALFTGLVVSLLFTLYGIGRARLEIAAYNANEVDIELFEVDGDSSPAEVTALFKNKLNESRMYTPAVVPGVSRSYDFIQIVETAGEAATGWWRVASRLIKLARPPHAIRISGRLRAEPSGQHQLVLDVVRQPGFAASPLLLADDDEQRLLGRAANAVAALVIPRSKYCRNQQWARWRGAKIPGALFDAYERANQYKAERRYDEALAEYHRAIELDPANVHIRVEIGNLQERLDLHLAALVTYDDVVTLCENRNYGPATPEAAALLLARYRRALVLGRGDWLAYDWWLSDGKTRIRQTRMRESIRLRFDRYRDTVPVPSGLLDEPNGSANEEKAARLRAYFCEVAQYELERLIAEPRPRRLRELLSDNCLRLGLLAVYLRRSMANAEMGKPLRGYAAVKGTPVSGFEKLAEDRSWPPSADALTDTVTEQLAPRGPSSIWHEHYNAACVYAVALLPSGMRGEPSATKETVRVLDAAEKKTLITKAIAQLDNAAASRHSGYLAQRRPWVMSEDPDLSTLRGQPEFRAFEMITYSPDRPTPLRPRRVHAWELATYTSTLVHHIASCLAHAWRRHSPPPRAFVDEAAAETWHRAEKDAWETISQLASGNQEWQTRYQAIKALQRWSHASGYACDDLRFPAYSEHELFTRAAALTDDPDLRTEWQLPQGEETINKETELYLGRCAERLVTLSHLLRAPGDRGTAPRGRKEFQQLAETWAALADWFADGDALSPVSTRQLRFERAFRR</sequence>
<dbReference type="RefSeq" id="WP_113694211.1">
    <property type="nucleotide sequence ID" value="NZ_CP015163.1"/>
</dbReference>
<dbReference type="AlphaFoldDB" id="A0A344LA75"/>
<accession>A0A344LA75</accession>
<keyword evidence="1" id="KW-0802">TPR repeat</keyword>
<evidence type="ECO:0000313" key="4">
    <source>
        <dbReference type="Proteomes" id="UP000250434"/>
    </source>
</evidence>
<proteinExistence type="predicted"/>
<dbReference type="InterPro" id="IPR019734">
    <property type="entry name" value="TPR_rpt"/>
</dbReference>
<dbReference type="InterPro" id="IPR011990">
    <property type="entry name" value="TPR-like_helical_dom_sf"/>
</dbReference>
<keyword evidence="2" id="KW-0472">Membrane</keyword>
<dbReference type="Gene3D" id="1.25.40.10">
    <property type="entry name" value="Tetratricopeptide repeat domain"/>
    <property type="match status" value="1"/>
</dbReference>
<dbReference type="KEGG" id="aab:A4R43_22655"/>
<evidence type="ECO:0000256" key="2">
    <source>
        <dbReference type="SAM" id="Phobius"/>
    </source>
</evidence>
<evidence type="ECO:0000313" key="3">
    <source>
        <dbReference type="EMBL" id="AXB44949.1"/>
    </source>
</evidence>
<keyword evidence="2" id="KW-0812">Transmembrane</keyword>
<dbReference type="EMBL" id="CP015163">
    <property type="protein sequence ID" value="AXB44949.1"/>
    <property type="molecule type" value="Genomic_DNA"/>
</dbReference>
<dbReference type="PROSITE" id="PS50005">
    <property type="entry name" value="TPR"/>
    <property type="match status" value="1"/>
</dbReference>
<dbReference type="OrthoDB" id="3600608at2"/>
<evidence type="ECO:0000256" key="1">
    <source>
        <dbReference type="PROSITE-ProRule" id="PRU00339"/>
    </source>
</evidence>
<dbReference type="Proteomes" id="UP000250434">
    <property type="component" value="Chromosome"/>
</dbReference>
<feature type="repeat" description="TPR" evidence="1">
    <location>
        <begin position="243"/>
        <end position="276"/>
    </location>
</feature>